<name>A0A7R9G2S4_TIMSH</name>
<proteinExistence type="predicted"/>
<evidence type="ECO:0000313" key="1">
    <source>
        <dbReference type="EMBL" id="CAD7263500.1"/>
    </source>
</evidence>
<dbReference type="EMBL" id="OC003612">
    <property type="protein sequence ID" value="CAD7263500.1"/>
    <property type="molecule type" value="Genomic_DNA"/>
</dbReference>
<organism evidence="1">
    <name type="scientific">Timema shepardi</name>
    <name type="common">Walking stick</name>
    <dbReference type="NCBI Taxonomy" id="629360"/>
    <lineage>
        <taxon>Eukaryota</taxon>
        <taxon>Metazoa</taxon>
        <taxon>Ecdysozoa</taxon>
        <taxon>Arthropoda</taxon>
        <taxon>Hexapoda</taxon>
        <taxon>Insecta</taxon>
        <taxon>Pterygota</taxon>
        <taxon>Neoptera</taxon>
        <taxon>Polyneoptera</taxon>
        <taxon>Phasmatodea</taxon>
        <taxon>Timematodea</taxon>
        <taxon>Timematoidea</taxon>
        <taxon>Timematidae</taxon>
        <taxon>Timema</taxon>
    </lineage>
</organism>
<accession>A0A7R9G2S4</accession>
<dbReference type="AlphaFoldDB" id="A0A7R9G2S4"/>
<protein>
    <submittedName>
        <fullName evidence="1">Uncharacterized protein</fullName>
    </submittedName>
</protein>
<sequence>MPLPQDACTLDRRVDKTGGNATSMDQLTDETRTIWRTTAKLDGLVCSLVRVFLFIQCVPVHTVCSRSYRVFPFIQCAPVHTVCSRSYSVLLFIQCAPVHTVCSCSYRVFPFIQSAPVHTVCSCSYSVLLFIQCAPVHTGCSRSYSVLLFIQADAGSYSSPVAYLVLTDSSQLTSDSKHLGIGKVELEEVNSRLRGGRVENHLGTPTLTVHPTGIRNSISPSSAVGLNTTSALANYATEAGFINVELS</sequence>
<reference evidence="1" key="1">
    <citation type="submission" date="2020-11" db="EMBL/GenBank/DDBJ databases">
        <authorList>
            <person name="Tran Van P."/>
        </authorList>
    </citation>
    <scope>NUCLEOTIDE SEQUENCE</scope>
</reference>
<gene>
    <name evidence="1" type="ORF">TSIB3V08_LOCUS7577</name>
</gene>